<name>A0ABS3DVS7_9BACI</name>
<proteinExistence type="predicted"/>
<dbReference type="Proteomes" id="UP000663970">
    <property type="component" value="Unassembled WGS sequence"/>
</dbReference>
<dbReference type="PANTHER" id="PTHR40045">
    <property type="entry name" value="YCGG FAMILY PROTEIN"/>
    <property type="match status" value="1"/>
</dbReference>
<reference evidence="1 2" key="1">
    <citation type="submission" date="2020-12" db="EMBL/GenBank/DDBJ databases">
        <title>Oil enriched cultivation method for isolating marine PHA-producing bacteria.</title>
        <authorList>
            <person name="Zheng W."/>
            <person name="Yu S."/>
            <person name="Huang Y."/>
        </authorList>
    </citation>
    <scope>NUCLEOTIDE SEQUENCE [LARGE SCALE GENOMIC DNA]</scope>
    <source>
        <strain evidence="1 2">SY-2-6</strain>
    </source>
</reference>
<keyword evidence="2" id="KW-1185">Reference proteome</keyword>
<dbReference type="InterPro" id="IPR014988">
    <property type="entry name" value="Uncharacterised_YqcI/YcgG"/>
</dbReference>
<organism evidence="1 2">
    <name type="scientific">Halobacillus kuroshimensis</name>
    <dbReference type="NCBI Taxonomy" id="302481"/>
    <lineage>
        <taxon>Bacteria</taxon>
        <taxon>Bacillati</taxon>
        <taxon>Bacillota</taxon>
        <taxon>Bacilli</taxon>
        <taxon>Bacillales</taxon>
        <taxon>Bacillaceae</taxon>
        <taxon>Halobacillus</taxon>
    </lineage>
</organism>
<sequence>MLYTKEEIENPKTALETWQERSFTAFGDMLTSRDHAYPCVPGIQGYTNGMLRFGFLEDPRSSSASEQLGELLKSYGEVSRQTGSYTSLVVFCDTRALLKDQLEIKDYEKVFWSLLNQTHALDEKEWPEDISQDPEDPSWEFCFHGEPYFAFCATPVHTKRNSRCFPSLLLAFQPRWVFENINDSTTYGRRLKNVIRKRLLDYDDLPAHPALKWYGQEDNHEWEQYFLRDDDTSLPQCPFLAKTRSLRP</sequence>
<comment type="caution">
    <text evidence="1">The sequence shown here is derived from an EMBL/GenBank/DDBJ whole genome shotgun (WGS) entry which is preliminary data.</text>
</comment>
<dbReference type="EMBL" id="JAEKJY010000002">
    <property type="protein sequence ID" value="MBN8235442.1"/>
    <property type="molecule type" value="Genomic_DNA"/>
</dbReference>
<protein>
    <submittedName>
        <fullName evidence="1">YqcI/YcgG family protein</fullName>
    </submittedName>
</protein>
<dbReference type="PANTHER" id="PTHR40045:SF1">
    <property type="entry name" value="YQCI_YCGG FAMILY PROTEIN"/>
    <property type="match status" value="1"/>
</dbReference>
<dbReference type="RefSeq" id="WP_206933531.1">
    <property type="nucleotide sequence ID" value="NZ_JAEKJY010000002.1"/>
</dbReference>
<dbReference type="Pfam" id="PF08892">
    <property type="entry name" value="YqcI_YcgG"/>
    <property type="match status" value="1"/>
</dbReference>
<evidence type="ECO:0000313" key="1">
    <source>
        <dbReference type="EMBL" id="MBN8235442.1"/>
    </source>
</evidence>
<gene>
    <name evidence="1" type="ORF">JF544_09275</name>
</gene>
<evidence type="ECO:0000313" key="2">
    <source>
        <dbReference type="Proteomes" id="UP000663970"/>
    </source>
</evidence>
<accession>A0ABS3DVS7</accession>